<comment type="caution">
    <text evidence="1">The sequence shown here is derived from an EMBL/GenBank/DDBJ whole genome shotgun (WGS) entry which is preliminary data.</text>
</comment>
<dbReference type="PANTHER" id="PTHR43224">
    <property type="entry name" value="AMIDINOTRANSFERASE"/>
    <property type="match status" value="1"/>
</dbReference>
<reference evidence="1" key="1">
    <citation type="submission" date="2018-12" db="EMBL/GenBank/DDBJ databases">
        <title>Draft genome sequence of Flaovobacterium columnare BGFS27 isolated from channel catfish in Alabama.</title>
        <authorList>
            <person name="Cai W."/>
            <person name="Arias C."/>
        </authorList>
    </citation>
    <scope>NUCLEOTIDE SEQUENCE [LARGE SCALE GENOMIC DNA]</scope>
    <source>
        <strain evidence="1">BGFS27</strain>
    </source>
</reference>
<accession>A0AA94JP80</accession>
<dbReference type="AlphaFoldDB" id="A0AA94JP80"/>
<dbReference type="NCBIfam" id="NF046062">
    <property type="entry name" value="citrull_CtlX"/>
    <property type="match status" value="1"/>
</dbReference>
<dbReference type="GeneID" id="56896204"/>
<proteinExistence type="predicted"/>
<organism evidence="1">
    <name type="scientific">Flavobacterium columnare</name>
    <dbReference type="NCBI Taxonomy" id="996"/>
    <lineage>
        <taxon>Bacteria</taxon>
        <taxon>Pseudomonadati</taxon>
        <taxon>Bacteroidota</taxon>
        <taxon>Flavobacteriia</taxon>
        <taxon>Flavobacteriales</taxon>
        <taxon>Flavobacteriaceae</taxon>
        <taxon>Flavobacterium</taxon>
    </lineage>
</organism>
<dbReference type="EMBL" id="RWGX01000004">
    <property type="protein sequence ID" value="RVU88316.1"/>
    <property type="molecule type" value="Genomic_DNA"/>
</dbReference>
<gene>
    <name evidence="1" type="ORF">EJB19_09110</name>
</gene>
<dbReference type="KEGG" id="fcv:AWN65_10550"/>
<dbReference type="RefSeq" id="WP_060383125.1">
    <property type="nucleotide sequence ID" value="NZ_MTDB01000011.1"/>
</dbReference>
<evidence type="ECO:0000313" key="1">
    <source>
        <dbReference type="EMBL" id="RVU88316.1"/>
    </source>
</evidence>
<dbReference type="SUPFAM" id="SSF55909">
    <property type="entry name" value="Pentein"/>
    <property type="match status" value="1"/>
</dbReference>
<dbReference type="PANTHER" id="PTHR43224:SF1">
    <property type="entry name" value="AMIDINOTRANSFERASE"/>
    <property type="match status" value="1"/>
</dbReference>
<name>A0AA94JP80_9FLAO</name>
<dbReference type="Pfam" id="PF19420">
    <property type="entry name" value="DDAH_eukar"/>
    <property type="match status" value="1"/>
</dbReference>
<dbReference type="PIRSF" id="PIRSF028188">
    <property type="entry name" value="Amdntrnsf_FN0238"/>
    <property type="match status" value="1"/>
</dbReference>
<dbReference type="InterPro" id="IPR014541">
    <property type="entry name" value="Amdntrnsf_FN0238"/>
</dbReference>
<dbReference type="Gene3D" id="3.75.10.10">
    <property type="entry name" value="L-arginine/glycine Amidinotransferase, Chain A"/>
    <property type="match status" value="1"/>
</dbReference>
<protein>
    <submittedName>
        <fullName evidence="1">Amidinotransferase</fullName>
    </submittedName>
</protein>
<sequence length="311" mass="35577">MQQITNSILMVRPASFRMNEQTAVNNYYQKQKDTILPATITTKAQQEFDALVYKLREAGVHVIVVEDTIDSDTPDAVFPNNWISFHENGDIVLYPMFAENRRLERREDILDILEEKGFVIQEIMDYTLAEEDGVFLEGTGSMVLDRVHQKAYCALSPRADEELFIEFCEDFEFTPVLFNAFQTVDEERELIYHTNVMMAIGETFAVLCSECIDDKTEKKNLVENLKNDGKEIIYISESQVNAFAGNMLQVKGNDDKTYLVMSESAYNSLNKGQIEQIEKHTAILYSNLEIIETYGGGSARCMMAEIFLPKQ</sequence>